<comment type="caution">
    <text evidence="2">The sequence shown here is derived from an EMBL/GenBank/DDBJ whole genome shotgun (WGS) entry which is preliminary data.</text>
</comment>
<dbReference type="Gene3D" id="3.40.50.1390">
    <property type="entry name" value="Resolvase, N-terminal catalytic domain"/>
    <property type="match status" value="1"/>
</dbReference>
<accession>A0A9D1KGQ1</accession>
<protein>
    <submittedName>
        <fullName evidence="2">Recombinase family protein</fullName>
    </submittedName>
</protein>
<dbReference type="PANTHER" id="PTHR30461:SF23">
    <property type="entry name" value="DNA RECOMBINASE-RELATED"/>
    <property type="match status" value="1"/>
</dbReference>
<evidence type="ECO:0000313" key="3">
    <source>
        <dbReference type="Proteomes" id="UP000886860"/>
    </source>
</evidence>
<dbReference type="InterPro" id="IPR011109">
    <property type="entry name" value="DNA_bind_recombinase_dom"/>
</dbReference>
<dbReference type="Gene3D" id="3.90.1750.20">
    <property type="entry name" value="Putative Large Serine Recombinase, Chain B, Domain 2"/>
    <property type="match status" value="1"/>
</dbReference>
<feature type="domain" description="Recombinase" evidence="1">
    <location>
        <begin position="96"/>
        <end position="239"/>
    </location>
</feature>
<reference evidence="2" key="1">
    <citation type="submission" date="2020-10" db="EMBL/GenBank/DDBJ databases">
        <authorList>
            <person name="Gilroy R."/>
        </authorList>
    </citation>
    <scope>NUCLEOTIDE SEQUENCE</scope>
    <source>
        <strain evidence="2">CHK123-3438</strain>
    </source>
</reference>
<organism evidence="2 3">
    <name type="scientific">Candidatus Caccovicinus merdipullorum</name>
    <dbReference type="NCBI Taxonomy" id="2840724"/>
    <lineage>
        <taxon>Bacteria</taxon>
        <taxon>Bacillati</taxon>
        <taxon>Bacillota</taxon>
        <taxon>Clostridia</taxon>
        <taxon>Eubacteriales</taxon>
        <taxon>Candidatus Caccovicinus</taxon>
    </lineage>
</organism>
<dbReference type="PANTHER" id="PTHR30461">
    <property type="entry name" value="DNA-INVERTASE FROM LAMBDOID PROPHAGE"/>
    <property type="match status" value="1"/>
</dbReference>
<gene>
    <name evidence="2" type="ORF">IAB60_06860</name>
</gene>
<dbReference type="Proteomes" id="UP000886860">
    <property type="component" value="Unassembled WGS sequence"/>
</dbReference>
<dbReference type="PROSITE" id="PS51737">
    <property type="entry name" value="RECOMBINASE_DNA_BIND"/>
    <property type="match status" value="1"/>
</dbReference>
<dbReference type="InterPro" id="IPR036162">
    <property type="entry name" value="Resolvase-like_N_sf"/>
</dbReference>
<sequence>RRREVDCILVKDFSRFGRDYIEIGDYLEQLFPFLGVRFIAVNDRYDSQEGGKQTAGLEVAFKNFIYDFYSRDTSKKIRNVRNKMAKAGQFASANAPYGYLKSAEDKHKLVIDEEAAVVVREIFRLRLSGLSGNKIAAILNEKAIPSPAQYALNHKRGMDWRRVNQKTAWDPAKVLAILRDERYAGNMVSLRRTLNGIYGADTPVEKDEWVRVKNTHEAIVSYEDFVRVQDTFLIYRKSQPEVIQKYNAFTCVYCGRKLSYSRDRKKLICRYGETNPAATCYKAAYPEAQLRDAVLDSLKWHFEQFVRWEELKVHADQREQAKLDTSGLEKQIDTQEKVKTILYEKYRDGRLSREEYIAERNRVNLLLEEYRGRLEQIRLEREARESGETKLSEFSRLVQKYRYAETLTKELEQTFVEKVLVFDAEHIKITWKFEDVFAAIEAME</sequence>
<dbReference type="InterPro" id="IPR038109">
    <property type="entry name" value="DNA_bind_recomb_sf"/>
</dbReference>
<evidence type="ECO:0000259" key="1">
    <source>
        <dbReference type="PROSITE" id="PS51737"/>
    </source>
</evidence>
<dbReference type="AlphaFoldDB" id="A0A9D1KGQ1"/>
<dbReference type="Pfam" id="PF07508">
    <property type="entry name" value="Recombinase"/>
    <property type="match status" value="1"/>
</dbReference>
<dbReference type="GO" id="GO:0003677">
    <property type="term" value="F:DNA binding"/>
    <property type="evidence" value="ECO:0007669"/>
    <property type="project" value="InterPro"/>
</dbReference>
<feature type="non-terminal residue" evidence="2">
    <location>
        <position position="1"/>
    </location>
</feature>
<dbReference type="EMBL" id="DVKS01000117">
    <property type="protein sequence ID" value="HIT41802.1"/>
    <property type="molecule type" value="Genomic_DNA"/>
</dbReference>
<dbReference type="SUPFAM" id="SSF53041">
    <property type="entry name" value="Resolvase-like"/>
    <property type="match status" value="1"/>
</dbReference>
<proteinExistence type="predicted"/>
<name>A0A9D1KGQ1_9FIRM</name>
<reference evidence="2" key="2">
    <citation type="journal article" date="2021" name="PeerJ">
        <title>Extensive microbial diversity within the chicken gut microbiome revealed by metagenomics and culture.</title>
        <authorList>
            <person name="Gilroy R."/>
            <person name="Ravi A."/>
            <person name="Getino M."/>
            <person name="Pursley I."/>
            <person name="Horton D.L."/>
            <person name="Alikhan N.F."/>
            <person name="Baker D."/>
            <person name="Gharbi K."/>
            <person name="Hall N."/>
            <person name="Watson M."/>
            <person name="Adriaenssens E.M."/>
            <person name="Foster-Nyarko E."/>
            <person name="Jarju S."/>
            <person name="Secka A."/>
            <person name="Antonio M."/>
            <person name="Oren A."/>
            <person name="Chaudhuri R.R."/>
            <person name="La Ragione R."/>
            <person name="Hildebrand F."/>
            <person name="Pallen M.J."/>
        </authorList>
    </citation>
    <scope>NUCLEOTIDE SEQUENCE</scope>
    <source>
        <strain evidence="2">CHK123-3438</strain>
    </source>
</reference>
<dbReference type="GO" id="GO:0000150">
    <property type="term" value="F:DNA strand exchange activity"/>
    <property type="evidence" value="ECO:0007669"/>
    <property type="project" value="InterPro"/>
</dbReference>
<dbReference type="InterPro" id="IPR050639">
    <property type="entry name" value="SSR_resolvase"/>
</dbReference>
<evidence type="ECO:0000313" key="2">
    <source>
        <dbReference type="EMBL" id="HIT41802.1"/>
    </source>
</evidence>